<accession>A0AC35G7T8</accession>
<organism evidence="1 2">
    <name type="scientific">Panagrolaimus sp. PS1159</name>
    <dbReference type="NCBI Taxonomy" id="55785"/>
    <lineage>
        <taxon>Eukaryota</taxon>
        <taxon>Metazoa</taxon>
        <taxon>Ecdysozoa</taxon>
        <taxon>Nematoda</taxon>
        <taxon>Chromadorea</taxon>
        <taxon>Rhabditida</taxon>
        <taxon>Tylenchina</taxon>
        <taxon>Panagrolaimomorpha</taxon>
        <taxon>Panagrolaimoidea</taxon>
        <taxon>Panagrolaimidae</taxon>
        <taxon>Panagrolaimus</taxon>
    </lineage>
</organism>
<protein>
    <submittedName>
        <fullName evidence="2">G-protein coupled receptors family 1 profile domain-containing protein</fullName>
    </submittedName>
</protein>
<sequence>MLSTTVLPLLSGFEQVLATTSLPMEIFNQNSTEIPVASIPLVHPYIIFAKQIYIWLVPLMVAVLTIAVIGNGLIVISAPWLTKPVNPYHRLCVSLAAADTWAASLLITGLIVNSYLPVVFGVHKKMECFAAFLEIFRISGMLTSNLHILALTLHQFVGIVYPLRYKTILTTKRQRILIFILWIVPVIFIFTWFIAIPNDGFRHPTCKLTFYRRLPFRFCVFASFMIPLFATFALYGYILFTLLKAKSKQALNQSLQDNRRAKSNIKLVWTTLLILSTFTLSWGVCVLYFVLVCIDGCIFTYRLSVSFYVGFLLNSTVNFLVVIKLLLNPLIYALRMKHVRTSVVKFLQITCFRCFTTFKSNNNNANENATTYHGLYSYINDKNEIIHASRSLRRTTFDASFVQQKRRSMSPKLPPKRTIRSSSSAFETRPRMSVLR</sequence>
<dbReference type="WBParaSite" id="PS1159_v2.g24358.t1">
    <property type="protein sequence ID" value="PS1159_v2.g24358.t1"/>
    <property type="gene ID" value="PS1159_v2.g24358"/>
</dbReference>
<dbReference type="Proteomes" id="UP000887580">
    <property type="component" value="Unplaced"/>
</dbReference>
<reference evidence="2" key="1">
    <citation type="submission" date="2022-11" db="UniProtKB">
        <authorList>
            <consortium name="WormBaseParasite"/>
        </authorList>
    </citation>
    <scope>IDENTIFICATION</scope>
</reference>
<name>A0AC35G7T8_9BILA</name>
<proteinExistence type="predicted"/>
<evidence type="ECO:0000313" key="1">
    <source>
        <dbReference type="Proteomes" id="UP000887580"/>
    </source>
</evidence>
<evidence type="ECO:0000313" key="2">
    <source>
        <dbReference type="WBParaSite" id="PS1159_v2.g24358.t1"/>
    </source>
</evidence>